<dbReference type="RefSeq" id="XP_011134647.1">
    <property type="nucleotide sequence ID" value="XM_011136345.1"/>
</dbReference>
<gene>
    <name evidence="1" type="ORF">GNI_175180</name>
</gene>
<proteinExistence type="predicted"/>
<dbReference type="VEuPathDB" id="CryptoDB:GNI_175180"/>
<protein>
    <submittedName>
        <fullName evidence="1">Uncharacterized protein</fullName>
    </submittedName>
</protein>
<reference evidence="1" key="1">
    <citation type="submission" date="2013-12" db="EMBL/GenBank/DDBJ databases">
        <authorList>
            <person name="Omoto C.K."/>
            <person name="Sibley D."/>
            <person name="Venepally P."/>
            <person name="Hadjithomas M."/>
            <person name="Karamycheva S."/>
            <person name="Brunk B."/>
            <person name="Roos D."/>
            <person name="Caler E."/>
            <person name="Lorenzi H."/>
        </authorList>
    </citation>
    <scope>NUCLEOTIDE SEQUENCE</scope>
</reference>
<dbReference type="GeneID" id="22915937"/>
<evidence type="ECO:0000313" key="2">
    <source>
        <dbReference type="Proteomes" id="UP000019763"/>
    </source>
</evidence>
<comment type="caution">
    <text evidence="1">The sequence shown here is derived from an EMBL/GenBank/DDBJ whole genome shotgun (WGS) entry which is preliminary data.</text>
</comment>
<accession>A0A023AXM2</accession>
<dbReference type="Proteomes" id="UP000019763">
    <property type="component" value="Unassembled WGS sequence"/>
</dbReference>
<sequence>MRGTVASQSAGAAALLAVLITPDGRNLTRINNDTGMAKVLVGVRGHDQVCLLVVASREKLEALETLLKQKVALGAQMPAKAPLWYRPSEFKSKSSGSKLKAADEQEVAGLMGDMDGAVAIDLAAAEGVDLEDLDLTNFADKIFVSLEEGAAEGFTHGVLFKKHVAWADLQEKEFGIGWRRLYICDRVFQDAFGKSESEISCAWHPEVSAETPLEVFDVQRVEPEELLYLWKHTRMAWHSLINDLIEREHPGAVKRMTRCRYREGYGSSFNDRLDDFIERHPSVRKWAKGLTATAVAGSVATLIGWWRWGDVQSWFSSVPWPWSGETETETTITTLSEFQRPEPTVEGHWWQMLRHTPANDTKLSLWDMQQMAVPYENCTELGSLVVGSRTSMLDRIQDSCQGLNGYLVCHFSGDPYLARENAGSHVCYPFGLLGFERDIKRTFRGAGLVRGLRDCETYCGTVGDDVQLTAKVFRRKLMSALSDPQNHDDERETEALRALITQPFDPFISDNTYLPTLESISPLRQPICNYVFVHCDSTDTTTFSRPRTVTQIIAHNSSVSGAIRRNPDFNNDGHEVNRCINICINNLQPSINEVHGQMGPH</sequence>
<organism evidence="1 2">
    <name type="scientific">Gregarina niphandrodes</name>
    <name type="common">Septate eugregarine</name>
    <dbReference type="NCBI Taxonomy" id="110365"/>
    <lineage>
        <taxon>Eukaryota</taxon>
        <taxon>Sar</taxon>
        <taxon>Alveolata</taxon>
        <taxon>Apicomplexa</taxon>
        <taxon>Conoidasida</taxon>
        <taxon>Gregarinasina</taxon>
        <taxon>Eugregarinorida</taxon>
        <taxon>Gregarinidae</taxon>
        <taxon>Gregarina</taxon>
    </lineage>
</organism>
<dbReference type="EMBL" id="AFNH02001318">
    <property type="protein sequence ID" value="EZG43374.1"/>
    <property type="molecule type" value="Genomic_DNA"/>
</dbReference>
<dbReference type="AlphaFoldDB" id="A0A023AXM2"/>
<evidence type="ECO:0000313" key="1">
    <source>
        <dbReference type="EMBL" id="EZG43374.1"/>
    </source>
</evidence>
<name>A0A023AXM2_GRENI</name>
<keyword evidence="2" id="KW-1185">Reference proteome</keyword>